<evidence type="ECO:0000313" key="3">
    <source>
        <dbReference type="Proteomes" id="UP000190897"/>
    </source>
</evidence>
<evidence type="ECO:0000256" key="1">
    <source>
        <dbReference type="SAM" id="Phobius"/>
    </source>
</evidence>
<accession>A0A1T5GKD6</accession>
<reference evidence="3" key="1">
    <citation type="submission" date="2017-02" db="EMBL/GenBank/DDBJ databases">
        <authorList>
            <person name="Varghese N."/>
            <person name="Submissions S."/>
        </authorList>
    </citation>
    <scope>NUCLEOTIDE SEQUENCE [LARGE SCALE GENOMIC DNA]</scope>
    <source>
        <strain evidence="3">DSM 22270</strain>
    </source>
</reference>
<proteinExistence type="predicted"/>
<dbReference type="AlphaFoldDB" id="A0A1T5GKD6"/>
<protein>
    <submittedName>
        <fullName evidence="2">Uncharacterized protein</fullName>
    </submittedName>
</protein>
<evidence type="ECO:0000313" key="2">
    <source>
        <dbReference type="EMBL" id="SKC08934.1"/>
    </source>
</evidence>
<feature type="transmembrane region" description="Helical" evidence="1">
    <location>
        <begin position="24"/>
        <end position="47"/>
    </location>
</feature>
<dbReference type="Proteomes" id="UP000190897">
    <property type="component" value="Unassembled WGS sequence"/>
</dbReference>
<dbReference type="STRING" id="651661.SAMN05660293_04064"/>
<dbReference type="EMBL" id="FUZA01000006">
    <property type="protein sequence ID" value="SKC08934.1"/>
    <property type="molecule type" value="Genomic_DNA"/>
</dbReference>
<keyword evidence="3" id="KW-1185">Reference proteome</keyword>
<keyword evidence="1" id="KW-1133">Transmembrane helix</keyword>
<gene>
    <name evidence="2" type="ORF">SAMN05660293_04064</name>
</gene>
<organism evidence="2 3">
    <name type="scientific">Dyadobacter psychrophilus</name>
    <dbReference type="NCBI Taxonomy" id="651661"/>
    <lineage>
        <taxon>Bacteria</taxon>
        <taxon>Pseudomonadati</taxon>
        <taxon>Bacteroidota</taxon>
        <taxon>Cytophagia</taxon>
        <taxon>Cytophagales</taxon>
        <taxon>Spirosomataceae</taxon>
        <taxon>Dyadobacter</taxon>
    </lineage>
</organism>
<keyword evidence="1" id="KW-0472">Membrane</keyword>
<keyword evidence="1" id="KW-0812">Transmembrane</keyword>
<sequence length="201" mass="22675">MAPHTGKLEILYYFWKKLDFLKRLLSIALLGLLLYNTFGLAVAVLCFEKEFETAQTSEIASKRKILALPAPSLPYTTSWENEDGTAGLIKKDGEFYNVVHQKIENDTLFVTIQSNTSARERFFELAGSMNDLSDSEKSKKSPSERALKLLNDLVKSYLPVETRSELACEFFPPANLVTFRDHEISLSSSPRSFESPPPELS</sequence>
<name>A0A1T5GKD6_9BACT</name>